<sequence length="302" mass="32608">MMGDWHRRTVGMAMMALAIAYAAIWIAAPVDPRLLRSLWFLPCIGLLGATIANTSGTGGGVVFIPVFNILREMQVMTLDRTQVVAASFLIQCFGMSIGALRWASGLHAQPAEAREATLADFWRVVAIVLMCALPVELTTQWMTRFNPHDVLLAFKGFSILLGLAVIVTTWTVNRHRPANAHVHPVDFIVLALIGLTGGFVTALFSVGVGELVALYLFIRHYPVVLCAGTAVVISSLSCIAGALFHILHGNVVWEVVVLAVPGALVGGWFARPVALWLGAKRLKTLDGCWIVASSLYLIALNI</sequence>
<evidence type="ECO:0000256" key="5">
    <source>
        <dbReference type="RuleBase" id="RU363041"/>
    </source>
</evidence>
<feature type="transmembrane region" description="Helical" evidence="5">
    <location>
        <begin position="150"/>
        <end position="172"/>
    </location>
</feature>
<accession>A0A840YWI6</accession>
<dbReference type="Proteomes" id="UP000554342">
    <property type="component" value="Unassembled WGS sequence"/>
</dbReference>
<dbReference type="RefSeq" id="WP_184001604.1">
    <property type="nucleotide sequence ID" value="NZ_BAABIF010000004.1"/>
</dbReference>
<feature type="transmembrane region" description="Helical" evidence="5">
    <location>
        <begin position="121"/>
        <end position="138"/>
    </location>
</feature>
<evidence type="ECO:0000256" key="3">
    <source>
        <dbReference type="ARBA" id="ARBA00022989"/>
    </source>
</evidence>
<gene>
    <name evidence="6" type="ORF">FHR23_000803</name>
</gene>
<dbReference type="InterPro" id="IPR002781">
    <property type="entry name" value="TM_pro_TauE-like"/>
</dbReference>
<evidence type="ECO:0000256" key="2">
    <source>
        <dbReference type="ARBA" id="ARBA00022692"/>
    </source>
</evidence>
<evidence type="ECO:0000313" key="7">
    <source>
        <dbReference type="Proteomes" id="UP000554342"/>
    </source>
</evidence>
<comment type="caution">
    <text evidence="6">The sequence shown here is derived from an EMBL/GenBank/DDBJ whole genome shotgun (WGS) entry which is preliminary data.</text>
</comment>
<keyword evidence="5" id="KW-1003">Cell membrane</keyword>
<keyword evidence="2 5" id="KW-0812">Transmembrane</keyword>
<dbReference type="AlphaFoldDB" id="A0A840YWI6"/>
<proteinExistence type="inferred from homology"/>
<evidence type="ECO:0000256" key="1">
    <source>
        <dbReference type="ARBA" id="ARBA00004141"/>
    </source>
</evidence>
<feature type="transmembrane region" description="Helical" evidence="5">
    <location>
        <begin position="39"/>
        <end position="70"/>
    </location>
</feature>
<protein>
    <recommendedName>
        <fullName evidence="5">Probable membrane transporter protein</fullName>
    </recommendedName>
</protein>
<feature type="transmembrane region" description="Helical" evidence="5">
    <location>
        <begin position="223"/>
        <end position="245"/>
    </location>
</feature>
<name>A0A840YWI6_9SPHN</name>
<dbReference type="InterPro" id="IPR051598">
    <property type="entry name" value="TSUP/Inactive_protease-like"/>
</dbReference>
<organism evidence="6 7">
    <name type="scientific">Stakelama sediminis</name>
    <dbReference type="NCBI Taxonomy" id="463200"/>
    <lineage>
        <taxon>Bacteria</taxon>
        <taxon>Pseudomonadati</taxon>
        <taxon>Pseudomonadota</taxon>
        <taxon>Alphaproteobacteria</taxon>
        <taxon>Sphingomonadales</taxon>
        <taxon>Sphingomonadaceae</taxon>
        <taxon>Stakelama</taxon>
    </lineage>
</organism>
<feature type="transmembrane region" description="Helical" evidence="5">
    <location>
        <begin position="187"/>
        <end position="216"/>
    </location>
</feature>
<reference evidence="6 7" key="1">
    <citation type="submission" date="2020-08" db="EMBL/GenBank/DDBJ databases">
        <title>Genomic Encyclopedia of Type Strains, Phase IV (KMG-IV): sequencing the most valuable type-strain genomes for metagenomic binning, comparative biology and taxonomic classification.</title>
        <authorList>
            <person name="Goeker M."/>
        </authorList>
    </citation>
    <scope>NUCLEOTIDE SEQUENCE [LARGE SCALE GENOMIC DNA]</scope>
    <source>
        <strain evidence="6 7">DSM 27203</strain>
    </source>
</reference>
<comment type="subcellular location">
    <subcellularLocation>
        <location evidence="5">Cell membrane</location>
        <topology evidence="5">Multi-pass membrane protein</topology>
    </subcellularLocation>
    <subcellularLocation>
        <location evidence="1">Membrane</location>
        <topology evidence="1">Multi-pass membrane protein</topology>
    </subcellularLocation>
</comment>
<dbReference type="GO" id="GO:0005886">
    <property type="term" value="C:plasma membrane"/>
    <property type="evidence" value="ECO:0007669"/>
    <property type="project" value="UniProtKB-SubCell"/>
</dbReference>
<dbReference type="PANTHER" id="PTHR43701">
    <property type="entry name" value="MEMBRANE TRANSPORTER PROTEIN MJ0441-RELATED"/>
    <property type="match status" value="1"/>
</dbReference>
<dbReference type="PANTHER" id="PTHR43701:SF2">
    <property type="entry name" value="MEMBRANE TRANSPORTER PROTEIN YJNA-RELATED"/>
    <property type="match status" value="1"/>
</dbReference>
<keyword evidence="4 5" id="KW-0472">Membrane</keyword>
<evidence type="ECO:0000313" key="6">
    <source>
        <dbReference type="EMBL" id="MBB5717896.1"/>
    </source>
</evidence>
<feature type="transmembrane region" description="Helical" evidence="5">
    <location>
        <begin position="251"/>
        <end position="270"/>
    </location>
</feature>
<comment type="similarity">
    <text evidence="5">Belongs to the 4-toluene sulfonate uptake permease (TSUP) (TC 2.A.102) family.</text>
</comment>
<feature type="transmembrane region" description="Helical" evidence="5">
    <location>
        <begin position="9"/>
        <end position="27"/>
    </location>
</feature>
<keyword evidence="3 5" id="KW-1133">Transmembrane helix</keyword>
<keyword evidence="7" id="KW-1185">Reference proteome</keyword>
<feature type="transmembrane region" description="Helical" evidence="5">
    <location>
        <begin position="82"/>
        <end position="101"/>
    </location>
</feature>
<evidence type="ECO:0000256" key="4">
    <source>
        <dbReference type="ARBA" id="ARBA00023136"/>
    </source>
</evidence>
<dbReference type="EMBL" id="JACIJI010000001">
    <property type="protein sequence ID" value="MBB5717896.1"/>
    <property type="molecule type" value="Genomic_DNA"/>
</dbReference>
<dbReference type="Pfam" id="PF01925">
    <property type="entry name" value="TauE"/>
    <property type="match status" value="1"/>
</dbReference>